<dbReference type="EMBL" id="VWPX01012142">
    <property type="protein sequence ID" value="NWI15997.1"/>
    <property type="molecule type" value="Genomic_DNA"/>
</dbReference>
<evidence type="ECO:0000259" key="2">
    <source>
        <dbReference type="PROSITE" id="PS50833"/>
    </source>
</evidence>
<comment type="subcellular location">
    <subcellularLocation>
        <location evidence="1">Nucleus</location>
        <location evidence="1">Nucleolus</location>
    </subcellularLocation>
</comment>
<reference evidence="3 4" key="1">
    <citation type="submission" date="2019-09" db="EMBL/GenBank/DDBJ databases">
        <title>Bird 10,000 Genomes (B10K) Project - Family phase.</title>
        <authorList>
            <person name="Zhang G."/>
        </authorList>
    </citation>
    <scope>NUCLEOTIDE SEQUENCE [LARGE SCALE GENOMIC DNA]</scope>
    <source>
        <strain evidence="3">B10K-MSB-42743</strain>
        <tissue evidence="3">Heart</tissue>
    </source>
</reference>
<name>A0A7K4KI12_9AVES</name>
<feature type="non-terminal residue" evidence="3">
    <location>
        <position position="1"/>
    </location>
</feature>
<dbReference type="InterPro" id="IPR007109">
    <property type="entry name" value="Brix"/>
</dbReference>
<organism evidence="3 4">
    <name type="scientific">Crypturellus soui</name>
    <dbReference type="NCBI Taxonomy" id="458187"/>
    <lineage>
        <taxon>Eukaryota</taxon>
        <taxon>Metazoa</taxon>
        <taxon>Chordata</taxon>
        <taxon>Craniata</taxon>
        <taxon>Vertebrata</taxon>
        <taxon>Euteleostomi</taxon>
        <taxon>Archelosauria</taxon>
        <taxon>Archosauria</taxon>
        <taxon>Dinosauria</taxon>
        <taxon>Saurischia</taxon>
        <taxon>Theropoda</taxon>
        <taxon>Coelurosauria</taxon>
        <taxon>Aves</taxon>
        <taxon>Palaeognathae</taxon>
        <taxon>Tinamiformes</taxon>
        <taxon>Tinamidae</taxon>
        <taxon>Crypturellus</taxon>
    </lineage>
</organism>
<dbReference type="GO" id="GO:0005730">
    <property type="term" value="C:nucleolus"/>
    <property type="evidence" value="ECO:0007669"/>
    <property type="project" value="UniProtKB-SubCell"/>
</dbReference>
<protein>
    <submittedName>
        <fullName evidence="3">SSF1 protein</fullName>
    </submittedName>
</protein>
<dbReference type="PROSITE" id="PS50833">
    <property type="entry name" value="BRIX"/>
    <property type="match status" value="1"/>
</dbReference>
<comment type="caution">
    <text evidence="3">The sequence shown here is derived from an EMBL/GenBank/DDBJ whole genome shotgun (WGS) entry which is preliminary data.</text>
</comment>
<keyword evidence="4" id="KW-1185">Reference proteome</keyword>
<feature type="non-terminal residue" evidence="3">
    <location>
        <position position="59"/>
    </location>
</feature>
<accession>A0A7K4KI12</accession>
<evidence type="ECO:0000313" key="3">
    <source>
        <dbReference type="EMBL" id="NWI15997.1"/>
    </source>
</evidence>
<dbReference type="Proteomes" id="UP000545332">
    <property type="component" value="Unassembled WGS sequence"/>
</dbReference>
<gene>
    <name evidence="3" type="primary">Ppan_1</name>
    <name evidence="3" type="ORF">CRYSOU_R15199</name>
</gene>
<evidence type="ECO:0000313" key="4">
    <source>
        <dbReference type="Proteomes" id="UP000545332"/>
    </source>
</evidence>
<dbReference type="GO" id="GO:0006364">
    <property type="term" value="P:rRNA processing"/>
    <property type="evidence" value="ECO:0007669"/>
    <property type="project" value="InterPro"/>
</dbReference>
<dbReference type="AlphaFoldDB" id="A0A7K4KI12"/>
<dbReference type="OrthoDB" id="10261452at2759"/>
<evidence type="ECO:0000256" key="1">
    <source>
        <dbReference type="ARBA" id="ARBA00004604"/>
    </source>
</evidence>
<proteinExistence type="predicted"/>
<sequence length="59" mass="7012">QSRQQRRLRAAARLRAQDAFPRVPHSLVLHRGRPGRSVRQLERDLRRVMEPYTARALRV</sequence>
<feature type="domain" description="Brix" evidence="2">
    <location>
        <begin position="24"/>
        <end position="59"/>
    </location>
</feature>
<dbReference type="GO" id="GO:0019843">
    <property type="term" value="F:rRNA binding"/>
    <property type="evidence" value="ECO:0007669"/>
    <property type="project" value="InterPro"/>
</dbReference>